<evidence type="ECO:0000256" key="5">
    <source>
        <dbReference type="SAM" id="MobiDB-lite"/>
    </source>
</evidence>
<keyword evidence="1" id="KW-0479">Metal-binding</keyword>
<dbReference type="InterPro" id="IPR002048">
    <property type="entry name" value="EF_hand_dom"/>
</dbReference>
<feature type="compositionally biased region" description="Basic and acidic residues" evidence="5">
    <location>
        <begin position="10"/>
        <end position="21"/>
    </location>
</feature>
<feature type="domain" description="EF-hand" evidence="6">
    <location>
        <begin position="176"/>
        <end position="211"/>
    </location>
</feature>
<keyword evidence="8" id="KW-1185">Reference proteome</keyword>
<dbReference type="InterPro" id="IPR011992">
    <property type="entry name" value="EF-hand-dom_pair"/>
</dbReference>
<sequence length="387" mass="43419">MAVEEPSGIKTDERPTEEPKPVKKKKKNKPQDSTEATQPKKTKKKKAPSVQIAVEPPSPIVSLPKEAQDQSSAWSTNLGGYSTGYYRVLLETQRVEALCRSLTLRYRDIAALRSAFDNEDWDRTGYLTVDEFIHLLKEEKRPLTTGVFEHCGLGKRAKRLNFDEFVLCIVTIASLSRRELIHYAFTLFDKDESGIMDAKELAEFCGNLKNKGFFFQGNVDIAQKKLTELAPTNQAKRTNGMGNASAGDGLVDFEDLAEGSTHFHAAFYPILQFQRKFQTVALGEAFWDQIIFRKAQVERIVHYMRLHDGHLPPLTIRERARALGASALFVITGGMISPSDVYTLRKAAVAKYAEEVHQVKQQVAARELAEAEAEAAEESKNEQAQQP</sequence>
<dbReference type="PROSITE" id="PS50222">
    <property type="entry name" value="EF_HAND_2"/>
    <property type="match status" value="2"/>
</dbReference>
<dbReference type="PANTHER" id="PTHR45942">
    <property type="entry name" value="PROTEIN PHOSPATASE 3 REGULATORY SUBUNIT B ALPHA ISOFORM TYPE 1"/>
    <property type="match status" value="1"/>
</dbReference>
<evidence type="ECO:0000313" key="7">
    <source>
        <dbReference type="EMBL" id="TMW56105.1"/>
    </source>
</evidence>
<dbReference type="PROSITE" id="PS00018">
    <property type="entry name" value="EF_HAND_1"/>
    <property type="match status" value="1"/>
</dbReference>
<gene>
    <name evidence="7" type="ORF">Poli38472_008753</name>
</gene>
<organism evidence="7 8">
    <name type="scientific">Pythium oligandrum</name>
    <name type="common">Mycoparasitic fungus</name>
    <dbReference type="NCBI Taxonomy" id="41045"/>
    <lineage>
        <taxon>Eukaryota</taxon>
        <taxon>Sar</taxon>
        <taxon>Stramenopiles</taxon>
        <taxon>Oomycota</taxon>
        <taxon>Peronosporomycetes</taxon>
        <taxon>Pythiales</taxon>
        <taxon>Pythiaceae</taxon>
        <taxon>Pythium</taxon>
    </lineage>
</organism>
<dbReference type="GO" id="GO:0005509">
    <property type="term" value="F:calcium ion binding"/>
    <property type="evidence" value="ECO:0007669"/>
    <property type="project" value="InterPro"/>
</dbReference>
<dbReference type="InterPro" id="IPR018247">
    <property type="entry name" value="EF_Hand_1_Ca_BS"/>
</dbReference>
<dbReference type="Gene3D" id="1.10.238.10">
    <property type="entry name" value="EF-hand"/>
    <property type="match status" value="1"/>
</dbReference>
<protein>
    <recommendedName>
        <fullName evidence="6">EF-hand domain-containing protein</fullName>
    </recommendedName>
</protein>
<dbReference type="SMART" id="SM00054">
    <property type="entry name" value="EFh"/>
    <property type="match status" value="2"/>
</dbReference>
<keyword evidence="2" id="KW-0677">Repeat</keyword>
<evidence type="ECO:0000256" key="3">
    <source>
        <dbReference type="ARBA" id="ARBA00022837"/>
    </source>
</evidence>
<dbReference type="SUPFAM" id="SSF47473">
    <property type="entry name" value="EF-hand"/>
    <property type="match status" value="1"/>
</dbReference>
<keyword evidence="4" id="KW-0175">Coiled coil</keyword>
<feature type="coiled-coil region" evidence="4">
    <location>
        <begin position="359"/>
        <end position="386"/>
    </location>
</feature>
<proteinExistence type="predicted"/>
<dbReference type="Proteomes" id="UP000794436">
    <property type="component" value="Unassembled WGS sequence"/>
</dbReference>
<feature type="region of interest" description="Disordered" evidence="5">
    <location>
        <begin position="1"/>
        <end position="51"/>
    </location>
</feature>
<feature type="domain" description="EF-hand" evidence="6">
    <location>
        <begin position="107"/>
        <end position="142"/>
    </location>
</feature>
<dbReference type="EMBL" id="SPLM01000146">
    <property type="protein sequence ID" value="TMW56105.1"/>
    <property type="molecule type" value="Genomic_DNA"/>
</dbReference>
<accession>A0A8K1C478</accession>
<name>A0A8K1C478_PYTOL</name>
<reference evidence="7" key="1">
    <citation type="submission" date="2019-03" db="EMBL/GenBank/DDBJ databases">
        <title>Long read genome sequence of the mycoparasitic Pythium oligandrum ATCC 38472 isolated from sugarbeet rhizosphere.</title>
        <authorList>
            <person name="Gaulin E."/>
        </authorList>
    </citation>
    <scope>NUCLEOTIDE SEQUENCE</scope>
    <source>
        <strain evidence="7">ATCC 38472_TT</strain>
    </source>
</reference>
<dbReference type="AlphaFoldDB" id="A0A8K1C478"/>
<dbReference type="OrthoDB" id="114727at2759"/>
<evidence type="ECO:0000256" key="2">
    <source>
        <dbReference type="ARBA" id="ARBA00022737"/>
    </source>
</evidence>
<comment type="caution">
    <text evidence="7">The sequence shown here is derived from an EMBL/GenBank/DDBJ whole genome shotgun (WGS) entry which is preliminary data.</text>
</comment>
<evidence type="ECO:0000256" key="4">
    <source>
        <dbReference type="SAM" id="Coils"/>
    </source>
</evidence>
<keyword evidence="3" id="KW-0106">Calcium</keyword>
<evidence type="ECO:0000256" key="1">
    <source>
        <dbReference type="ARBA" id="ARBA00022723"/>
    </source>
</evidence>
<evidence type="ECO:0000313" key="8">
    <source>
        <dbReference type="Proteomes" id="UP000794436"/>
    </source>
</evidence>
<evidence type="ECO:0000259" key="6">
    <source>
        <dbReference type="PROSITE" id="PS50222"/>
    </source>
</evidence>